<dbReference type="InterPro" id="IPR036236">
    <property type="entry name" value="Znf_C2H2_sf"/>
</dbReference>
<dbReference type="InterPro" id="IPR013087">
    <property type="entry name" value="Znf_C2H2_type"/>
</dbReference>
<gene>
    <name evidence="7" type="primary">SFP1_1</name>
    <name evidence="7" type="ORF">HDU87_002131</name>
</gene>
<keyword evidence="2" id="KW-0677">Repeat</keyword>
<keyword evidence="1" id="KW-0479">Metal-binding</keyword>
<dbReference type="GO" id="GO:0008270">
    <property type="term" value="F:zinc ion binding"/>
    <property type="evidence" value="ECO:0007669"/>
    <property type="project" value="UniProtKB-KW"/>
</dbReference>
<evidence type="ECO:0000256" key="1">
    <source>
        <dbReference type="ARBA" id="ARBA00022723"/>
    </source>
</evidence>
<keyword evidence="3 5" id="KW-0863">Zinc-finger</keyword>
<dbReference type="SUPFAM" id="SSF57667">
    <property type="entry name" value="beta-beta-alpha zinc fingers"/>
    <property type="match status" value="2"/>
</dbReference>
<comment type="caution">
    <text evidence="7">The sequence shown here is derived from an EMBL/GenBank/DDBJ whole genome shotgun (WGS) entry which is preliminary data.</text>
</comment>
<dbReference type="InterPro" id="IPR051580">
    <property type="entry name" value="ZnF-Chromatin_assoc"/>
</dbReference>
<dbReference type="EMBL" id="JADGJQ010000017">
    <property type="protein sequence ID" value="KAJ3180253.1"/>
    <property type="molecule type" value="Genomic_DNA"/>
</dbReference>
<dbReference type="Gene3D" id="3.30.160.60">
    <property type="entry name" value="Classic Zinc Finger"/>
    <property type="match status" value="2"/>
</dbReference>
<dbReference type="PROSITE" id="PS50157">
    <property type="entry name" value="ZINC_FINGER_C2H2_2"/>
    <property type="match status" value="2"/>
</dbReference>
<evidence type="ECO:0000256" key="4">
    <source>
        <dbReference type="ARBA" id="ARBA00022833"/>
    </source>
</evidence>
<keyword evidence="8" id="KW-1185">Reference proteome</keyword>
<evidence type="ECO:0000313" key="7">
    <source>
        <dbReference type="EMBL" id="KAJ3180253.1"/>
    </source>
</evidence>
<dbReference type="Proteomes" id="UP001212152">
    <property type="component" value="Unassembled WGS sequence"/>
</dbReference>
<name>A0AAD5TLL8_9FUNG</name>
<feature type="domain" description="C2H2-type" evidence="6">
    <location>
        <begin position="411"/>
        <end position="441"/>
    </location>
</feature>
<evidence type="ECO:0000313" key="8">
    <source>
        <dbReference type="Proteomes" id="UP001212152"/>
    </source>
</evidence>
<dbReference type="GO" id="GO:0005634">
    <property type="term" value="C:nucleus"/>
    <property type="evidence" value="ECO:0007669"/>
    <property type="project" value="TreeGrafter"/>
</dbReference>
<dbReference type="AlphaFoldDB" id="A0AAD5TLL8"/>
<dbReference type="PANTHER" id="PTHR23057:SF0">
    <property type="entry name" value="JUXTAPOSED WITH ANOTHER ZINC FINGER PROTEIN 1"/>
    <property type="match status" value="1"/>
</dbReference>
<sequence length="485" mass="51212">MPAVEVTMQMASPRQGGGLAIPEAYRRRFSLIGSLGKSFGTSFGRAGGFSGSFGRSSFTRDGFLDVYNHQFGARSPSMGASPGRDLAHFAGLEDNFCKDFFCCGVNLGNLHDLLQHFEECHVRVESDVDEDEDLPFEFESMDEMDTDLSDGSGSSPPTFSDMYLKSHVLQTQSSAEAQAAVALSDIYSDDYRISNRTGSTTSAFDTSVIRKRVSAAGPNTSTRVKKVRSAHNHHQHEQNATIPFSADGPTHMVTDMDIDEPPPSVGTTPVVAATPAPAGPSMNGGATALPAPTPMVQMTPSLMSSLTSSLANACVSGSTANSATPSHFSAASAGISVSFSSPSSASATTQPLSIPSIVTPTPSLAAALPSATTAFGESSPLVAQQSTLSSYDSSLVGSDDNSTAARDDRPYKCKMAGCSKAYKNPGGLKYHMQHGHCEDTGDPEMNNIIHKPYQCTVPDCGKRYKNLNGLKYHIEHAHISLLGAV</sequence>
<dbReference type="PANTHER" id="PTHR23057">
    <property type="entry name" value="JUXTAPOSED WITH ANOTHER ZINC FINGER PROTEIN 1"/>
    <property type="match status" value="1"/>
</dbReference>
<proteinExistence type="predicted"/>
<evidence type="ECO:0000259" key="6">
    <source>
        <dbReference type="PROSITE" id="PS50157"/>
    </source>
</evidence>
<evidence type="ECO:0000256" key="2">
    <source>
        <dbReference type="ARBA" id="ARBA00022737"/>
    </source>
</evidence>
<keyword evidence="4" id="KW-0862">Zinc</keyword>
<dbReference type="Pfam" id="PF00096">
    <property type="entry name" value="zf-C2H2"/>
    <property type="match status" value="2"/>
</dbReference>
<protein>
    <submittedName>
        <fullName evidence="7">Transcriptional regulator of ribosomal biogenesis proteins</fullName>
    </submittedName>
</protein>
<evidence type="ECO:0000256" key="5">
    <source>
        <dbReference type="PROSITE-ProRule" id="PRU00042"/>
    </source>
</evidence>
<feature type="domain" description="C2H2-type" evidence="6">
    <location>
        <begin position="453"/>
        <end position="478"/>
    </location>
</feature>
<organism evidence="7 8">
    <name type="scientific">Geranomyces variabilis</name>
    <dbReference type="NCBI Taxonomy" id="109894"/>
    <lineage>
        <taxon>Eukaryota</taxon>
        <taxon>Fungi</taxon>
        <taxon>Fungi incertae sedis</taxon>
        <taxon>Chytridiomycota</taxon>
        <taxon>Chytridiomycota incertae sedis</taxon>
        <taxon>Chytridiomycetes</taxon>
        <taxon>Spizellomycetales</taxon>
        <taxon>Powellomycetaceae</taxon>
        <taxon>Geranomyces</taxon>
    </lineage>
</organism>
<reference evidence="7" key="1">
    <citation type="submission" date="2020-05" db="EMBL/GenBank/DDBJ databases">
        <title>Phylogenomic resolution of chytrid fungi.</title>
        <authorList>
            <person name="Stajich J.E."/>
            <person name="Amses K."/>
            <person name="Simmons R."/>
            <person name="Seto K."/>
            <person name="Myers J."/>
            <person name="Bonds A."/>
            <person name="Quandt C.A."/>
            <person name="Barry K."/>
            <person name="Liu P."/>
            <person name="Grigoriev I."/>
            <person name="Longcore J.E."/>
            <person name="James T.Y."/>
        </authorList>
    </citation>
    <scope>NUCLEOTIDE SEQUENCE</scope>
    <source>
        <strain evidence="7">JEL0379</strain>
    </source>
</reference>
<dbReference type="SMART" id="SM00355">
    <property type="entry name" value="ZnF_C2H2"/>
    <property type="match status" value="2"/>
</dbReference>
<accession>A0AAD5TLL8</accession>
<dbReference type="PROSITE" id="PS00028">
    <property type="entry name" value="ZINC_FINGER_C2H2_1"/>
    <property type="match status" value="2"/>
</dbReference>
<evidence type="ECO:0000256" key="3">
    <source>
        <dbReference type="ARBA" id="ARBA00022771"/>
    </source>
</evidence>